<keyword evidence="3" id="KW-1003">Cell membrane</keyword>
<keyword evidence="2" id="KW-0813">Transport</keyword>
<evidence type="ECO:0000256" key="4">
    <source>
        <dbReference type="ARBA" id="ARBA00022519"/>
    </source>
</evidence>
<keyword evidence="4" id="KW-0997">Cell inner membrane</keyword>
<name>A0A2V3W4C3_9BACI</name>
<feature type="transmembrane region" description="Helical" evidence="9">
    <location>
        <begin position="131"/>
        <end position="153"/>
    </location>
</feature>
<dbReference type="RefSeq" id="WP_110394853.1">
    <property type="nucleotide sequence ID" value="NZ_JBHUHB010000001.1"/>
</dbReference>
<evidence type="ECO:0000256" key="1">
    <source>
        <dbReference type="ARBA" id="ARBA00004429"/>
    </source>
</evidence>
<reference evidence="11 12" key="1">
    <citation type="submission" date="2018-05" db="EMBL/GenBank/DDBJ databases">
        <title>Genomic Encyclopedia of Type Strains, Phase IV (KMG-IV): sequencing the most valuable type-strain genomes for metagenomic binning, comparative biology and taxonomic classification.</title>
        <authorList>
            <person name="Goeker M."/>
        </authorList>
    </citation>
    <scope>NUCLEOTIDE SEQUENCE [LARGE SCALE GENOMIC DNA]</scope>
    <source>
        <strain evidence="11 12">DSM 28556</strain>
    </source>
</reference>
<dbReference type="InterPro" id="IPR055348">
    <property type="entry name" value="DctQ"/>
</dbReference>
<dbReference type="OrthoDB" id="2426391at2"/>
<protein>
    <submittedName>
        <fullName evidence="11">TRAP-type C4-dicarboxylate transport system permease small subunit</fullName>
    </submittedName>
</protein>
<dbReference type="InterPro" id="IPR007387">
    <property type="entry name" value="TRAP_DctQ"/>
</dbReference>
<gene>
    <name evidence="11" type="ORF">DFR56_104185</name>
</gene>
<organism evidence="11 12">
    <name type="scientific">Pseudogracilibacillus auburnensis</name>
    <dbReference type="NCBI Taxonomy" id="1494959"/>
    <lineage>
        <taxon>Bacteria</taxon>
        <taxon>Bacillati</taxon>
        <taxon>Bacillota</taxon>
        <taxon>Bacilli</taxon>
        <taxon>Bacillales</taxon>
        <taxon>Bacillaceae</taxon>
        <taxon>Pseudogracilibacillus</taxon>
    </lineage>
</organism>
<dbReference type="Proteomes" id="UP000247978">
    <property type="component" value="Unassembled WGS sequence"/>
</dbReference>
<evidence type="ECO:0000256" key="3">
    <source>
        <dbReference type="ARBA" id="ARBA00022475"/>
    </source>
</evidence>
<evidence type="ECO:0000259" key="10">
    <source>
        <dbReference type="Pfam" id="PF04290"/>
    </source>
</evidence>
<evidence type="ECO:0000256" key="7">
    <source>
        <dbReference type="ARBA" id="ARBA00023136"/>
    </source>
</evidence>
<dbReference type="GO" id="GO:0005886">
    <property type="term" value="C:plasma membrane"/>
    <property type="evidence" value="ECO:0007669"/>
    <property type="project" value="UniProtKB-SubCell"/>
</dbReference>
<sequence length="169" mass="19777">MRNLKRVNHLLQEFGGRISGIAILSMMFVIVIDVFLRNVFKTPIPGSYVIIENFLMPIAIFPALGYVYMKNVLPRLSEFVERTPNWFQKYNKLLLLIMDIVVFGLLTYYTFLYFLNGFQQGMEIPIATKFVAIWPVYFFVPLGYFFVLLEVLIRFGEEIKLLVNRNANV</sequence>
<feature type="transmembrane region" description="Helical" evidence="9">
    <location>
        <begin position="21"/>
        <end position="40"/>
    </location>
</feature>
<evidence type="ECO:0000313" key="12">
    <source>
        <dbReference type="Proteomes" id="UP000247978"/>
    </source>
</evidence>
<comment type="similarity">
    <text evidence="8">Belongs to the TRAP transporter small permease family.</text>
</comment>
<proteinExistence type="inferred from homology"/>
<dbReference type="AlphaFoldDB" id="A0A2V3W4C3"/>
<feature type="transmembrane region" description="Helical" evidence="9">
    <location>
        <begin position="46"/>
        <end position="69"/>
    </location>
</feature>
<accession>A0A2V3W4C3</accession>
<keyword evidence="6 9" id="KW-1133">Transmembrane helix</keyword>
<feature type="transmembrane region" description="Helical" evidence="9">
    <location>
        <begin position="90"/>
        <end position="111"/>
    </location>
</feature>
<evidence type="ECO:0000256" key="2">
    <source>
        <dbReference type="ARBA" id="ARBA00022448"/>
    </source>
</evidence>
<dbReference type="EMBL" id="QJJQ01000004">
    <property type="protein sequence ID" value="PXW88034.1"/>
    <property type="molecule type" value="Genomic_DNA"/>
</dbReference>
<feature type="domain" description="Tripartite ATP-independent periplasmic transporters DctQ component" evidence="10">
    <location>
        <begin position="26"/>
        <end position="158"/>
    </location>
</feature>
<keyword evidence="12" id="KW-1185">Reference proteome</keyword>
<evidence type="ECO:0000256" key="9">
    <source>
        <dbReference type="SAM" id="Phobius"/>
    </source>
</evidence>
<comment type="caution">
    <text evidence="11">The sequence shown here is derived from an EMBL/GenBank/DDBJ whole genome shotgun (WGS) entry which is preliminary data.</text>
</comment>
<evidence type="ECO:0000256" key="8">
    <source>
        <dbReference type="ARBA" id="ARBA00038436"/>
    </source>
</evidence>
<evidence type="ECO:0000313" key="11">
    <source>
        <dbReference type="EMBL" id="PXW88034.1"/>
    </source>
</evidence>
<evidence type="ECO:0000256" key="6">
    <source>
        <dbReference type="ARBA" id="ARBA00022989"/>
    </source>
</evidence>
<keyword evidence="7 9" id="KW-0472">Membrane</keyword>
<dbReference type="PANTHER" id="PTHR35011">
    <property type="entry name" value="2,3-DIKETO-L-GULONATE TRAP TRANSPORTER SMALL PERMEASE PROTEIN YIAM"/>
    <property type="match status" value="1"/>
</dbReference>
<keyword evidence="5 9" id="KW-0812">Transmembrane</keyword>
<evidence type="ECO:0000256" key="5">
    <source>
        <dbReference type="ARBA" id="ARBA00022692"/>
    </source>
</evidence>
<dbReference type="Pfam" id="PF04290">
    <property type="entry name" value="DctQ"/>
    <property type="match status" value="1"/>
</dbReference>
<comment type="subcellular location">
    <subcellularLocation>
        <location evidence="1">Cell inner membrane</location>
        <topology evidence="1">Multi-pass membrane protein</topology>
    </subcellularLocation>
</comment>